<feature type="transmembrane region" description="Helical" evidence="4">
    <location>
        <begin position="221"/>
        <end position="241"/>
    </location>
</feature>
<evidence type="ECO:0000313" key="7">
    <source>
        <dbReference type="Proteomes" id="UP000245368"/>
    </source>
</evidence>
<sequence length="393" mass="41126">MRAVTADAPRLTSATITLFAVAVGLIVANLYYAQPLLPQIASAFHVSVGAAARLVTWTQLGYAAGLALIVPLGDSVNRRRLTLGLSALSVLGLLGVAAAPQFWLFALGSVLLGLTSVAAQVLVPFAASLADPQSRGKVVGTVMSGLLLGILLARTVSGLLAAWLGWRWVFVVAAAALTLLTAALWRRLPGGAPQSRLAYGKLLASVVRIVREEPILRRRSLYGLLGFAAFSVFWTSLAFLLSGPPYFYNEAAAGLFGLVGAVGALAASWAGRQADAGHGRRSTGMMALLITASFGLIWWGGNSLWALVLGVAVMDLGVQGLHITNQSEIYRLRPEARSRLTTVYLTSYFAGGVLGSALSSVAYVQLGWAGVCGLGALFGALVLLGWGLERARP</sequence>
<dbReference type="OrthoDB" id="9815356at2"/>
<reference evidence="6 7" key="1">
    <citation type="submission" date="2018-05" db="EMBL/GenBank/DDBJ databases">
        <title>Complete Genome Sequence of Deinococcus sp. strain 17bor-2.</title>
        <authorList>
            <person name="Srinivasan S."/>
        </authorList>
    </citation>
    <scope>NUCLEOTIDE SEQUENCE [LARGE SCALE GENOMIC DNA]</scope>
    <source>
        <strain evidence="6 7">17bor-2</strain>
    </source>
</reference>
<feature type="transmembrane region" description="Helical" evidence="4">
    <location>
        <begin position="12"/>
        <end position="32"/>
    </location>
</feature>
<organism evidence="6 7">
    <name type="scientific">Deinococcus irradiatisoli</name>
    <dbReference type="NCBI Taxonomy" id="2202254"/>
    <lineage>
        <taxon>Bacteria</taxon>
        <taxon>Thermotogati</taxon>
        <taxon>Deinococcota</taxon>
        <taxon>Deinococci</taxon>
        <taxon>Deinococcales</taxon>
        <taxon>Deinococcaceae</taxon>
        <taxon>Deinococcus</taxon>
    </lineage>
</organism>
<dbReference type="PANTHER" id="PTHR42910:SF1">
    <property type="entry name" value="MAJOR FACILITATOR SUPERFAMILY (MFS) PROFILE DOMAIN-CONTAINING PROTEIN"/>
    <property type="match status" value="1"/>
</dbReference>
<evidence type="ECO:0000313" key="6">
    <source>
        <dbReference type="EMBL" id="AWN23917.1"/>
    </source>
</evidence>
<gene>
    <name evidence="6" type="ORF">DKM44_12315</name>
</gene>
<dbReference type="KEGG" id="dez:DKM44_12315"/>
<dbReference type="GO" id="GO:0022857">
    <property type="term" value="F:transmembrane transporter activity"/>
    <property type="evidence" value="ECO:0007669"/>
    <property type="project" value="InterPro"/>
</dbReference>
<keyword evidence="2 4" id="KW-1133">Transmembrane helix</keyword>
<dbReference type="PANTHER" id="PTHR42910">
    <property type="entry name" value="TRANSPORTER SCO4007-RELATED"/>
    <property type="match status" value="1"/>
</dbReference>
<dbReference type="InterPro" id="IPR011701">
    <property type="entry name" value="MFS"/>
</dbReference>
<keyword evidence="7" id="KW-1185">Reference proteome</keyword>
<evidence type="ECO:0000256" key="3">
    <source>
        <dbReference type="ARBA" id="ARBA00023136"/>
    </source>
</evidence>
<evidence type="ECO:0000259" key="5">
    <source>
        <dbReference type="PROSITE" id="PS50850"/>
    </source>
</evidence>
<name>A0A2Z3JFG0_9DEIO</name>
<feature type="transmembrane region" description="Helical" evidence="4">
    <location>
        <begin position="305"/>
        <end position="323"/>
    </location>
</feature>
<feature type="transmembrane region" description="Helical" evidence="4">
    <location>
        <begin position="44"/>
        <end position="69"/>
    </location>
</feature>
<dbReference type="Gene3D" id="1.20.1250.20">
    <property type="entry name" value="MFS general substrate transporter like domains"/>
    <property type="match status" value="1"/>
</dbReference>
<dbReference type="Proteomes" id="UP000245368">
    <property type="component" value="Chromosome"/>
</dbReference>
<feature type="transmembrane region" description="Helical" evidence="4">
    <location>
        <begin position="282"/>
        <end position="299"/>
    </location>
</feature>
<dbReference type="PROSITE" id="PS50850">
    <property type="entry name" value="MFS"/>
    <property type="match status" value="1"/>
</dbReference>
<feature type="transmembrane region" description="Helical" evidence="4">
    <location>
        <begin position="138"/>
        <end position="160"/>
    </location>
</feature>
<feature type="transmembrane region" description="Helical" evidence="4">
    <location>
        <begin position="105"/>
        <end position="126"/>
    </location>
</feature>
<evidence type="ECO:0000256" key="1">
    <source>
        <dbReference type="ARBA" id="ARBA00022692"/>
    </source>
</evidence>
<dbReference type="InterPro" id="IPR036259">
    <property type="entry name" value="MFS_trans_sf"/>
</dbReference>
<dbReference type="InterPro" id="IPR020846">
    <property type="entry name" value="MFS_dom"/>
</dbReference>
<dbReference type="EMBL" id="CP029494">
    <property type="protein sequence ID" value="AWN23917.1"/>
    <property type="molecule type" value="Genomic_DNA"/>
</dbReference>
<protein>
    <submittedName>
        <fullName evidence="6">MFS transporter</fullName>
    </submittedName>
</protein>
<dbReference type="AlphaFoldDB" id="A0A2Z3JFG0"/>
<feature type="transmembrane region" description="Helical" evidence="4">
    <location>
        <begin position="247"/>
        <end position="270"/>
    </location>
</feature>
<feature type="domain" description="Major facilitator superfamily (MFS) profile" evidence="5">
    <location>
        <begin position="10"/>
        <end position="393"/>
    </location>
</feature>
<accession>A0A2Z3JFG0</accession>
<evidence type="ECO:0000256" key="4">
    <source>
        <dbReference type="SAM" id="Phobius"/>
    </source>
</evidence>
<keyword evidence="3 4" id="KW-0472">Membrane</keyword>
<proteinExistence type="predicted"/>
<dbReference type="SUPFAM" id="SSF103473">
    <property type="entry name" value="MFS general substrate transporter"/>
    <property type="match status" value="1"/>
</dbReference>
<keyword evidence="1 4" id="KW-0812">Transmembrane</keyword>
<feature type="transmembrane region" description="Helical" evidence="4">
    <location>
        <begin position="343"/>
        <end position="362"/>
    </location>
</feature>
<dbReference type="CDD" id="cd17324">
    <property type="entry name" value="MFS_NepI_like"/>
    <property type="match status" value="1"/>
</dbReference>
<feature type="transmembrane region" description="Helical" evidence="4">
    <location>
        <begin position="166"/>
        <end position="185"/>
    </location>
</feature>
<dbReference type="Pfam" id="PF07690">
    <property type="entry name" value="MFS_1"/>
    <property type="match status" value="1"/>
</dbReference>
<feature type="transmembrane region" description="Helical" evidence="4">
    <location>
        <begin position="81"/>
        <end position="99"/>
    </location>
</feature>
<feature type="transmembrane region" description="Helical" evidence="4">
    <location>
        <begin position="368"/>
        <end position="388"/>
    </location>
</feature>
<evidence type="ECO:0000256" key="2">
    <source>
        <dbReference type="ARBA" id="ARBA00022989"/>
    </source>
</evidence>